<dbReference type="Proteomes" id="UP001333110">
    <property type="component" value="Unassembled WGS sequence"/>
</dbReference>
<evidence type="ECO:0000313" key="2">
    <source>
        <dbReference type="Proteomes" id="UP001333110"/>
    </source>
</evidence>
<evidence type="ECO:0000313" key="1">
    <source>
        <dbReference type="EMBL" id="KAK4823660.1"/>
    </source>
</evidence>
<keyword evidence="2" id="KW-1185">Reference proteome</keyword>
<reference evidence="1 2" key="1">
    <citation type="journal article" date="2023" name="J. Hered.">
        <title>Chromosome-level genome of the wood stork (Mycteria americana) provides insight into avian chromosome evolution.</title>
        <authorList>
            <person name="Flamio R. Jr."/>
            <person name="Ramstad K.M."/>
        </authorList>
    </citation>
    <scope>NUCLEOTIDE SEQUENCE [LARGE SCALE GENOMIC DNA]</scope>
    <source>
        <strain evidence="1">JAX WOST 10</strain>
    </source>
</reference>
<name>A0AAN7NXJ8_MYCAM</name>
<dbReference type="AlphaFoldDB" id="A0AAN7NXJ8"/>
<organism evidence="1 2">
    <name type="scientific">Mycteria americana</name>
    <name type="common">Wood stork</name>
    <dbReference type="NCBI Taxonomy" id="33587"/>
    <lineage>
        <taxon>Eukaryota</taxon>
        <taxon>Metazoa</taxon>
        <taxon>Chordata</taxon>
        <taxon>Craniata</taxon>
        <taxon>Vertebrata</taxon>
        <taxon>Euteleostomi</taxon>
        <taxon>Archelosauria</taxon>
        <taxon>Archosauria</taxon>
        <taxon>Dinosauria</taxon>
        <taxon>Saurischia</taxon>
        <taxon>Theropoda</taxon>
        <taxon>Coelurosauria</taxon>
        <taxon>Aves</taxon>
        <taxon>Neognathae</taxon>
        <taxon>Neoaves</taxon>
        <taxon>Aequornithes</taxon>
        <taxon>Ciconiiformes</taxon>
        <taxon>Ciconiidae</taxon>
        <taxon>Mycteria</taxon>
    </lineage>
</organism>
<comment type="caution">
    <text evidence="1">The sequence shown here is derived from an EMBL/GenBank/DDBJ whole genome shotgun (WGS) entry which is preliminary data.</text>
</comment>
<proteinExistence type="predicted"/>
<sequence length="121" mass="13237">MILKVFCNLYDSVILGLCVLPPGLSLARLLSSHSSPSLYLCPALPHPRCRIRHFYLLNFIPLIIAQCSNLSRSCCKASCPSRESMAPPSLVSSANLLMVHSTAASRSFINILNRSGPRIEP</sequence>
<accession>A0AAN7NXJ8</accession>
<protein>
    <submittedName>
        <fullName evidence="1">Uncharacterized protein</fullName>
    </submittedName>
</protein>
<dbReference type="EMBL" id="JAUNZN010000003">
    <property type="protein sequence ID" value="KAK4823660.1"/>
    <property type="molecule type" value="Genomic_DNA"/>
</dbReference>
<gene>
    <name evidence="1" type="ORF">QYF61_005012</name>
</gene>